<name>A0A6D2IL13_9BRAS</name>
<evidence type="ECO:0000313" key="3">
    <source>
        <dbReference type="EMBL" id="CAA7025820.1"/>
    </source>
</evidence>
<dbReference type="AlphaFoldDB" id="A0A6D2IL13"/>
<dbReference type="Pfam" id="PF02992">
    <property type="entry name" value="Transposase_21"/>
    <property type="match status" value="1"/>
</dbReference>
<protein>
    <recommendedName>
        <fullName evidence="5">DUF4218 domain-containing protein</fullName>
    </recommendedName>
</protein>
<keyword evidence="4" id="KW-1185">Reference proteome</keyword>
<sequence>MTWHATASNSDGKLRHPRDGLAWKAFDQKYPEFASDPRNVRLGLATDGFNPFGTMSSSHSIWPVILFPYNFPPWMSMKQTSMILSMVIPGKHMPGNDIDVYLQPLIKELKELWSDGIETLDSSTKQRFNMRAAILWTVSDFPGLGNLSGWNTYTTLACPSCNYEGIGQRLRHGRKNCFIGHRRFLPQDHDFRQNETNFDGKIETRAPLGIRSELWPVDNEKYQAACFTLNKEGTDIFLSVLKNVRLPDGYASNLSSCVDVCSGKLSGLKSHDCHVIMRDLFSVAIRNLLPENVRSTIIELCQFFRNISAKVLDIDELDKLQDRVVLILCRMEMFFPPSFFTVMVHLIVHLTEEAKYGGPVPFRWMYPIERKYKNELWMQNSQLNRRNRAIDIDREMHLNFAKWIKQKVEMNEIDGITDDLRCLALGPSEQVVKYTAYNVNGFKFRTTERDSGLKTQNNGVYVAAETMSYASSRDPNPRAGIVPYYGNLVEVMELNYYEVFKVVLFKCKWANTCTDRGYKTDAYGHRMVNFSRLLHTGDNEEDEPYVLTSQARMVYYIDDPCIVEWKIAVHIQPKDVYDMGDPNDSE</sequence>
<evidence type="ECO:0008006" key="5">
    <source>
        <dbReference type="Google" id="ProtNLM"/>
    </source>
</evidence>
<dbReference type="Pfam" id="PF13960">
    <property type="entry name" value="DUF4218"/>
    <property type="match status" value="1"/>
</dbReference>
<feature type="domain" description="DUF4218" evidence="2">
    <location>
        <begin position="307"/>
        <end position="372"/>
    </location>
</feature>
<feature type="domain" description="DUF4216" evidence="1">
    <location>
        <begin position="492"/>
        <end position="567"/>
    </location>
</feature>
<evidence type="ECO:0000259" key="2">
    <source>
        <dbReference type="Pfam" id="PF13960"/>
    </source>
</evidence>
<dbReference type="EMBL" id="CACVBM020001043">
    <property type="protein sequence ID" value="CAA7025820.1"/>
    <property type="molecule type" value="Genomic_DNA"/>
</dbReference>
<dbReference type="InterPro" id="IPR025452">
    <property type="entry name" value="DUF4218"/>
</dbReference>
<organism evidence="3 4">
    <name type="scientific">Microthlaspi erraticum</name>
    <dbReference type="NCBI Taxonomy" id="1685480"/>
    <lineage>
        <taxon>Eukaryota</taxon>
        <taxon>Viridiplantae</taxon>
        <taxon>Streptophyta</taxon>
        <taxon>Embryophyta</taxon>
        <taxon>Tracheophyta</taxon>
        <taxon>Spermatophyta</taxon>
        <taxon>Magnoliopsida</taxon>
        <taxon>eudicotyledons</taxon>
        <taxon>Gunneridae</taxon>
        <taxon>Pentapetalae</taxon>
        <taxon>rosids</taxon>
        <taxon>malvids</taxon>
        <taxon>Brassicales</taxon>
        <taxon>Brassicaceae</taxon>
        <taxon>Coluteocarpeae</taxon>
        <taxon>Microthlaspi</taxon>
    </lineage>
</organism>
<evidence type="ECO:0000259" key="1">
    <source>
        <dbReference type="Pfam" id="PF13952"/>
    </source>
</evidence>
<dbReference type="InterPro" id="IPR025312">
    <property type="entry name" value="DUF4216"/>
</dbReference>
<comment type="caution">
    <text evidence="3">The sequence shown here is derived from an EMBL/GenBank/DDBJ whole genome shotgun (WGS) entry which is preliminary data.</text>
</comment>
<gene>
    <name evidence="3" type="ORF">MERR_LOCUS13055</name>
</gene>
<dbReference type="InterPro" id="IPR004242">
    <property type="entry name" value="Transposase_21"/>
</dbReference>
<reference evidence="3" key="1">
    <citation type="submission" date="2020-01" db="EMBL/GenBank/DDBJ databases">
        <authorList>
            <person name="Mishra B."/>
        </authorList>
    </citation>
    <scope>NUCLEOTIDE SEQUENCE [LARGE SCALE GENOMIC DNA]</scope>
</reference>
<dbReference type="Pfam" id="PF13952">
    <property type="entry name" value="DUF4216"/>
    <property type="match status" value="1"/>
</dbReference>
<dbReference type="OrthoDB" id="1108161at2759"/>
<proteinExistence type="predicted"/>
<evidence type="ECO:0000313" key="4">
    <source>
        <dbReference type="Proteomes" id="UP000467841"/>
    </source>
</evidence>
<dbReference type="Proteomes" id="UP000467841">
    <property type="component" value="Unassembled WGS sequence"/>
</dbReference>
<accession>A0A6D2IL13</accession>
<dbReference type="PANTHER" id="PTHR48258:SF12">
    <property type="entry name" value="TRANSPOSON PROTEIN, CACTA, EN_SPM SUB-CLASS"/>
    <property type="match status" value="1"/>
</dbReference>
<dbReference type="PANTHER" id="PTHR48258">
    <property type="entry name" value="DUF4218 DOMAIN-CONTAINING PROTEIN-RELATED"/>
    <property type="match status" value="1"/>
</dbReference>